<organism evidence="8 9">
    <name type="scientific">Limulus polyphemus</name>
    <name type="common">Atlantic horseshoe crab</name>
    <dbReference type="NCBI Taxonomy" id="6850"/>
    <lineage>
        <taxon>Eukaryota</taxon>
        <taxon>Metazoa</taxon>
        <taxon>Ecdysozoa</taxon>
        <taxon>Arthropoda</taxon>
        <taxon>Chelicerata</taxon>
        <taxon>Merostomata</taxon>
        <taxon>Xiphosura</taxon>
        <taxon>Limulidae</taxon>
        <taxon>Limulus</taxon>
    </lineage>
</organism>
<keyword evidence="8" id="KW-1185">Reference proteome</keyword>
<dbReference type="PANTHER" id="PTHR19376:SF11">
    <property type="entry name" value="DNA-DIRECTED RNA POLYMERASE I SUBUNIT RPA1"/>
    <property type="match status" value="1"/>
</dbReference>
<evidence type="ECO:0000256" key="6">
    <source>
        <dbReference type="ARBA" id="ARBA00023163"/>
    </source>
</evidence>
<keyword evidence="5" id="KW-0548">Nucleotidyltransferase</keyword>
<accession>A0ABM1RWM1</accession>
<sequence length="390" mass="43916">MDVDKIPYHSVRSVTFSTYGTEELKKLSVLEITNLKTLDALGHPTSGGLYDAALGPSDRDELCTSCGLVQLYCPGHIGHISLPLPVFNPVFFRSMYQLIRGSCFSCHSLLSPSFAIHLILAQLKVLDYGLVGVVQELEEVALETVSQGAGAGSGAIEIQVKNKMTEIINKKLEGLDLEDAKLSAQVKNVVECRQRIIKTFSREYLMGAGRKCSSCGVSRKGMSIHNNSRIIFTANSRKPVKIKPKKPPAFLKAPETYDEYEDFEKEDQNEQQQHQEQEDKFIGQNYLTPLEARKHLRELWKKEQAVLQRLFGLLATASKYHESPVDIFFLDAVIVPPSRFRPVSIVLKNFRIFSSLWLLFNSECHNSQKYRINYNGELVMNGRKTKSVIG</sequence>
<reference evidence="9" key="1">
    <citation type="submission" date="2025-08" db="UniProtKB">
        <authorList>
            <consortium name="RefSeq"/>
        </authorList>
    </citation>
    <scope>IDENTIFICATION</scope>
    <source>
        <tissue evidence="9">Muscle</tissue>
    </source>
</reference>
<dbReference type="Gene3D" id="4.10.860.120">
    <property type="entry name" value="RNA polymerase II, clamp domain"/>
    <property type="match status" value="1"/>
</dbReference>
<dbReference type="Proteomes" id="UP000694941">
    <property type="component" value="Unplaced"/>
</dbReference>
<evidence type="ECO:0000313" key="9">
    <source>
        <dbReference type="RefSeq" id="XP_022235776.1"/>
    </source>
</evidence>
<dbReference type="RefSeq" id="XP_022235776.1">
    <property type="nucleotide sequence ID" value="XM_022380068.1"/>
</dbReference>
<dbReference type="InterPro" id="IPR007080">
    <property type="entry name" value="RNA_pol_Rpb1_1"/>
</dbReference>
<evidence type="ECO:0000256" key="4">
    <source>
        <dbReference type="ARBA" id="ARBA00022679"/>
    </source>
</evidence>
<dbReference type="PANTHER" id="PTHR19376">
    <property type="entry name" value="DNA-DIRECTED RNA POLYMERASE"/>
    <property type="match status" value="1"/>
</dbReference>
<evidence type="ECO:0000256" key="2">
    <source>
        <dbReference type="ARBA" id="ARBA00012418"/>
    </source>
</evidence>
<keyword evidence="6" id="KW-0804">Transcription</keyword>
<dbReference type="EC" id="2.7.7.6" evidence="2"/>
<dbReference type="GeneID" id="106476119"/>
<dbReference type="InterPro" id="IPR044893">
    <property type="entry name" value="RNA_pol_Rpb1_clamp_domain"/>
</dbReference>
<evidence type="ECO:0000256" key="5">
    <source>
        <dbReference type="ARBA" id="ARBA00022695"/>
    </source>
</evidence>
<dbReference type="Pfam" id="PF04997">
    <property type="entry name" value="RNA_pol_Rpb1_1"/>
    <property type="match status" value="1"/>
</dbReference>
<proteinExistence type="inferred from homology"/>
<dbReference type="InterPro" id="IPR045867">
    <property type="entry name" value="DNA-dir_RpoC_beta_prime"/>
</dbReference>
<gene>
    <name evidence="9" type="primary">LOC106476119</name>
</gene>
<keyword evidence="4" id="KW-0808">Transferase</keyword>
<feature type="non-terminal residue" evidence="9">
    <location>
        <position position="390"/>
    </location>
</feature>
<evidence type="ECO:0000259" key="7">
    <source>
        <dbReference type="Pfam" id="PF04997"/>
    </source>
</evidence>
<comment type="similarity">
    <text evidence="1">Belongs to the RNA polymerase beta' chain family.</text>
</comment>
<feature type="domain" description="RNA polymerase Rpb1" evidence="7">
    <location>
        <begin position="9"/>
        <end position="342"/>
    </location>
</feature>
<name>A0ABM1RWM1_LIMPO</name>
<evidence type="ECO:0000256" key="1">
    <source>
        <dbReference type="ARBA" id="ARBA00006460"/>
    </source>
</evidence>
<dbReference type="SUPFAM" id="SSF64484">
    <property type="entry name" value="beta and beta-prime subunits of DNA dependent RNA-polymerase"/>
    <property type="match status" value="1"/>
</dbReference>
<keyword evidence="3" id="KW-0240">DNA-directed RNA polymerase</keyword>
<evidence type="ECO:0000313" key="8">
    <source>
        <dbReference type="Proteomes" id="UP000694941"/>
    </source>
</evidence>
<evidence type="ECO:0000256" key="3">
    <source>
        <dbReference type="ARBA" id="ARBA00022478"/>
    </source>
</evidence>
<protein>
    <recommendedName>
        <fullName evidence="2">DNA-directed RNA polymerase</fullName>
        <ecNumber evidence="2">2.7.7.6</ecNumber>
    </recommendedName>
</protein>